<reference evidence="2 3" key="1">
    <citation type="journal article" date="2010" name="Science">
        <title>Genome expansion and gene loss in powdery mildew fungi reveal tradeoffs in extreme parasitism.</title>
        <authorList>
            <person name="Spanu P.D."/>
            <person name="Abbott J.C."/>
            <person name="Amselem J."/>
            <person name="Burgis T.A."/>
            <person name="Soanes D.M."/>
            <person name="Stueber K."/>
            <person name="Ver Loren van Themaat E."/>
            <person name="Brown J.K.M."/>
            <person name="Butcher S.A."/>
            <person name="Gurr S.J."/>
            <person name="Lebrun M.-H."/>
            <person name="Ridout C.J."/>
            <person name="Schulze-Lefert P."/>
            <person name="Talbot N.J."/>
            <person name="Ahmadinejad N."/>
            <person name="Ametz C."/>
            <person name="Barton G.R."/>
            <person name="Benjdia M."/>
            <person name="Bidzinski P."/>
            <person name="Bindschedler L.V."/>
            <person name="Both M."/>
            <person name="Brewer M.T."/>
            <person name="Cadle-Davidson L."/>
            <person name="Cadle-Davidson M.M."/>
            <person name="Collemare J."/>
            <person name="Cramer R."/>
            <person name="Frenkel O."/>
            <person name="Godfrey D."/>
            <person name="Harriman J."/>
            <person name="Hoede C."/>
            <person name="King B.C."/>
            <person name="Klages S."/>
            <person name="Kleemann J."/>
            <person name="Knoll D."/>
            <person name="Koti P.S."/>
            <person name="Kreplak J."/>
            <person name="Lopez-Ruiz F.J."/>
            <person name="Lu X."/>
            <person name="Maekawa T."/>
            <person name="Mahanil S."/>
            <person name="Micali C."/>
            <person name="Milgroom M.G."/>
            <person name="Montana G."/>
            <person name="Noir S."/>
            <person name="O'Connell R.J."/>
            <person name="Oberhaensli S."/>
            <person name="Parlange F."/>
            <person name="Pedersen C."/>
            <person name="Quesneville H."/>
            <person name="Reinhardt R."/>
            <person name="Rott M."/>
            <person name="Sacristan S."/>
            <person name="Schmidt S.M."/>
            <person name="Schoen M."/>
            <person name="Skamnioti P."/>
            <person name="Sommer H."/>
            <person name="Stephens A."/>
            <person name="Takahara H."/>
            <person name="Thordal-Christensen H."/>
            <person name="Vigouroux M."/>
            <person name="Wessling R."/>
            <person name="Wicker T."/>
            <person name="Panstruga R."/>
        </authorList>
    </citation>
    <scope>NUCLEOTIDE SEQUENCE [LARGE SCALE GENOMIC DNA]</scope>
    <source>
        <strain evidence="2">DH14</strain>
    </source>
</reference>
<feature type="region of interest" description="Disordered" evidence="1">
    <location>
        <begin position="66"/>
        <end position="135"/>
    </location>
</feature>
<dbReference type="EMBL" id="CAUH01001492">
    <property type="protein sequence ID" value="CCU75591.1"/>
    <property type="molecule type" value="Genomic_DNA"/>
</dbReference>
<dbReference type="eggNOG" id="ENOG502SBBS">
    <property type="taxonomic scope" value="Eukaryota"/>
</dbReference>
<dbReference type="InParanoid" id="N1J719"/>
<dbReference type="STRING" id="546991.N1J719"/>
<feature type="compositionally biased region" description="Basic and acidic residues" evidence="1">
    <location>
        <begin position="1"/>
        <end position="10"/>
    </location>
</feature>
<sequence length="705" mass="79498">MQSCRKDASLRSKMTSPKPIFTIPQTTSPNLNGPISKEEWKVNSRWDADDDFTAGSHLISSPTLKFSKAQRSDVQKSRIPSFISIPKTSSSPEKSLDPKLARKSIKGSSQSSPEQIRLSRGNLHPVTGDNNFESDGLKFEASSTLTSWPGKHQQTANPTSELAEKMALPEFSVDDNGCSTQRDGVRLSEKIKSKDASPVDVEAFSKDQSGNSKASPVGSLELIEPNQGCHILSEMRPNQEDNLELKISEQAVASTSTGSSPEDNPTSKNSQFKFHPTENSEIKPECKALCRSSSLPKSDEVPDEYAVDEIESIKLFGTDNRPNQGSVQPYSSVLDKDFVEYEETPRPKANVLALPTPQVLGAYIQTPLLSVEPDGLLQTRSTRRRAISLEGQKFKFEGQNSSQVMQLQTRYTSQTSCLMPTDRSTSARPRLINTSRRITVSDDLRRIKMEENIEDSGLDFMFEGGGQTDRLINSDTQAAMDSLEFNQHKVLPLFPESEENFESIVIERMNQRLKNASYSIHDARQGIERLERQVSTSPKPWTHVDKPHLIKGSSIATKITRLFIIEHRMKTGENTGIFRNRGWRFTWIGLVVCALWFWYIVETVMCEAFCHPKYSNQNTWQPSDPFFPWALPTKLDQWTGGIVSRSADDILDWYDPGRHQRWRRPQQAYSGHDWWLGGSGPAPTMMRTFDQSETDNMNDDEEIWN</sequence>
<feature type="compositionally biased region" description="Basic and acidic residues" evidence="1">
    <location>
        <begin position="237"/>
        <end position="247"/>
    </location>
</feature>
<keyword evidence="3" id="KW-1185">Reference proteome</keyword>
<feature type="compositionally biased region" description="Basic and acidic residues" evidence="1">
    <location>
        <begin position="183"/>
        <end position="197"/>
    </location>
</feature>
<feature type="compositionally biased region" description="Polar residues" evidence="1">
    <location>
        <begin position="23"/>
        <end position="33"/>
    </location>
</feature>
<gene>
    <name evidence="2" type="ORF">BGHDH14_bgh04520</name>
</gene>
<proteinExistence type="predicted"/>
<dbReference type="OrthoDB" id="3439035at2759"/>
<dbReference type="AlphaFoldDB" id="N1J719"/>
<feature type="region of interest" description="Disordered" evidence="1">
    <location>
        <begin position="1"/>
        <end position="36"/>
    </location>
</feature>
<feature type="region of interest" description="Disordered" evidence="1">
    <location>
        <begin position="170"/>
        <end position="220"/>
    </location>
</feature>
<organism evidence="2 3">
    <name type="scientific">Blumeria graminis f. sp. hordei (strain DH14)</name>
    <name type="common">Barley powdery mildew</name>
    <name type="synonym">Oidium monilioides f. sp. hordei</name>
    <dbReference type="NCBI Taxonomy" id="546991"/>
    <lineage>
        <taxon>Eukaryota</taxon>
        <taxon>Fungi</taxon>
        <taxon>Dikarya</taxon>
        <taxon>Ascomycota</taxon>
        <taxon>Pezizomycotina</taxon>
        <taxon>Leotiomycetes</taxon>
        <taxon>Erysiphales</taxon>
        <taxon>Erysiphaceae</taxon>
        <taxon>Blumeria</taxon>
        <taxon>Blumeria hordei</taxon>
    </lineage>
</organism>
<comment type="caution">
    <text evidence="2">The sequence shown here is derived from an EMBL/GenBank/DDBJ whole genome shotgun (WGS) entry which is preliminary data.</text>
</comment>
<protein>
    <submittedName>
        <fullName evidence="2">Uncharacterized protein</fullName>
    </submittedName>
</protein>
<feature type="compositionally biased region" description="Polar residues" evidence="1">
    <location>
        <begin position="251"/>
        <end position="272"/>
    </location>
</feature>
<evidence type="ECO:0000313" key="2">
    <source>
        <dbReference type="EMBL" id="CCU75591.1"/>
    </source>
</evidence>
<feature type="region of interest" description="Disordered" evidence="1">
    <location>
        <begin position="237"/>
        <end position="278"/>
    </location>
</feature>
<evidence type="ECO:0000313" key="3">
    <source>
        <dbReference type="Proteomes" id="UP000015441"/>
    </source>
</evidence>
<name>N1J719_BLUG1</name>
<dbReference type="HOGENOM" id="CLU_397925_0_0_1"/>
<dbReference type="Proteomes" id="UP000015441">
    <property type="component" value="Unassembled WGS sequence"/>
</dbReference>
<accession>N1J719</accession>
<evidence type="ECO:0000256" key="1">
    <source>
        <dbReference type="SAM" id="MobiDB-lite"/>
    </source>
</evidence>